<dbReference type="SUPFAM" id="SSF52540">
    <property type="entry name" value="P-loop containing nucleoside triphosphate hydrolases"/>
    <property type="match status" value="1"/>
</dbReference>
<evidence type="ECO:0000256" key="1">
    <source>
        <dbReference type="SAM" id="MobiDB-lite"/>
    </source>
</evidence>
<name>A0A7S4QNJ0_9STRA</name>
<evidence type="ECO:0000313" key="3">
    <source>
        <dbReference type="EMBL" id="CAE4588326.1"/>
    </source>
</evidence>
<dbReference type="AlphaFoldDB" id="A0A7S4QNJ0"/>
<dbReference type="Pfam" id="PF07728">
    <property type="entry name" value="AAA_5"/>
    <property type="match status" value="1"/>
</dbReference>
<dbReference type="Gene3D" id="3.40.50.300">
    <property type="entry name" value="P-loop containing nucleotide triphosphate hydrolases"/>
    <property type="match status" value="1"/>
</dbReference>
<dbReference type="GO" id="GO:0005737">
    <property type="term" value="C:cytoplasm"/>
    <property type="evidence" value="ECO:0007669"/>
    <property type="project" value="TreeGrafter"/>
</dbReference>
<dbReference type="InterPro" id="IPR027417">
    <property type="entry name" value="P-loop_NTPase"/>
</dbReference>
<evidence type="ECO:0000259" key="2">
    <source>
        <dbReference type="Pfam" id="PF07728"/>
    </source>
</evidence>
<dbReference type="SUPFAM" id="SSF53300">
    <property type="entry name" value="vWA-like"/>
    <property type="match status" value="1"/>
</dbReference>
<dbReference type="PANTHER" id="PTHR21610:SF9">
    <property type="entry name" value="VON WILLEBRAND FACTOR A DOMAIN-CONTAINING PROTEIN 8"/>
    <property type="match status" value="1"/>
</dbReference>
<dbReference type="GO" id="GO:0016887">
    <property type="term" value="F:ATP hydrolysis activity"/>
    <property type="evidence" value="ECO:0007669"/>
    <property type="project" value="InterPro"/>
</dbReference>
<organism evidence="3">
    <name type="scientific">Ditylum brightwellii</name>
    <dbReference type="NCBI Taxonomy" id="49249"/>
    <lineage>
        <taxon>Eukaryota</taxon>
        <taxon>Sar</taxon>
        <taxon>Stramenopiles</taxon>
        <taxon>Ochrophyta</taxon>
        <taxon>Bacillariophyta</taxon>
        <taxon>Mediophyceae</taxon>
        <taxon>Lithodesmiophycidae</taxon>
        <taxon>Lithodesmiales</taxon>
        <taxon>Lithodesmiaceae</taxon>
        <taxon>Ditylum</taxon>
    </lineage>
</organism>
<dbReference type="PANTHER" id="PTHR21610">
    <property type="entry name" value="VON WILLEBRAND FACTOR A DOMAIN-CONTAINING PROTEIN 8"/>
    <property type="match status" value="1"/>
</dbReference>
<dbReference type="InterPro" id="IPR036465">
    <property type="entry name" value="vWFA_dom_sf"/>
</dbReference>
<feature type="compositionally biased region" description="Gly residues" evidence="1">
    <location>
        <begin position="344"/>
        <end position="362"/>
    </location>
</feature>
<reference evidence="3" key="1">
    <citation type="submission" date="2021-01" db="EMBL/GenBank/DDBJ databases">
        <authorList>
            <person name="Corre E."/>
            <person name="Pelletier E."/>
            <person name="Niang G."/>
            <person name="Scheremetjew M."/>
            <person name="Finn R."/>
            <person name="Kale V."/>
            <person name="Holt S."/>
            <person name="Cochrane G."/>
            <person name="Meng A."/>
            <person name="Brown T."/>
            <person name="Cohen L."/>
        </authorList>
    </citation>
    <scope>NUCLEOTIDE SEQUENCE</scope>
    <source>
        <strain evidence="3">GSO104</strain>
    </source>
</reference>
<proteinExistence type="predicted"/>
<feature type="domain" description="ATPase dynein-related AAA" evidence="2">
    <location>
        <begin position="42"/>
        <end position="145"/>
    </location>
</feature>
<protein>
    <recommendedName>
        <fullName evidence="2">ATPase dynein-related AAA domain-containing protein</fullName>
    </recommendedName>
</protein>
<dbReference type="InterPro" id="IPR039891">
    <property type="entry name" value="VWA8"/>
</dbReference>
<dbReference type="GO" id="GO:0005524">
    <property type="term" value="F:ATP binding"/>
    <property type="evidence" value="ECO:0007669"/>
    <property type="project" value="InterPro"/>
</dbReference>
<dbReference type="InterPro" id="IPR011704">
    <property type="entry name" value="ATPase_dyneun-rel_AAA"/>
</dbReference>
<feature type="region of interest" description="Disordered" evidence="1">
    <location>
        <begin position="313"/>
        <end position="367"/>
    </location>
</feature>
<sequence length="683" mass="75764">MKRKQSNRPELIPAPFFVDIPSHVTIIKQLLKEWTDGSERSFLLLGNQGVGKNKIVDRICQIANFEREYIQLHRDSTIGQLTLSPSLEDGRIVWKDSPLVRAVMEGRSLVIDEADKAPLDVVCVLKSLVEDGELLLADGRRILRDGCGEGIIPIHPDFTVWVLANRPGWPFHGNDFFKEVGDCFSSHVIPNPDRASEVDLLRKYAPTVETSTLQKIAASFSELREMSDRGDISYPYSTREAVSVVKHLEAHPEEGIESALRNILDIDSFDSRLFSRIGDVFRRNGLSLPYSFVELVTINNDGELSIEYVGKREAEGVSNSPPDLGSPKVGKWDDANDPHVGGNQWAGGTGGSDTAGLGGRGGPYRLDRGHKVHQVSDEAKSMVSKEAAEAAREIARKALQERLAEIGMSETEFSMYDTFMESIKADIADLRGTLNLVESKKSERDWIKRQNHGEIDDSRLVDGVAGDKYVYKRRGESRAGGGLRHPKRLRFVMDCSGSMYRFNGHDERLNRCLEATTLVMESFDGMERRFDYSIVGHSGDSKCIPFVEFGHPPKNPKDRLRILQRMVAHSQFCISGDNTLPAMAQAIVDVEGPGFGEENDADECIVIGVSDANLARYGIHPRELGKIMKSSANGAKVYCVFIASFGAEAESITRELPIGQGFVCMQTSDLPRVLRHILTSQIG</sequence>
<gene>
    <name evidence="3" type="ORF">DBRI00130_LOCUS5081</name>
</gene>
<accession>A0A7S4QNJ0</accession>
<dbReference type="EMBL" id="HBNS01006281">
    <property type="protein sequence ID" value="CAE4588326.1"/>
    <property type="molecule type" value="Transcribed_RNA"/>
</dbReference>